<evidence type="ECO:0000313" key="2">
    <source>
        <dbReference type="Proteomes" id="UP000007305"/>
    </source>
</evidence>
<reference evidence="1" key="3">
    <citation type="submission" date="2021-05" db="UniProtKB">
        <authorList>
            <consortium name="EnsemblPlants"/>
        </authorList>
    </citation>
    <scope>IDENTIFICATION</scope>
    <source>
        <strain evidence="1">cv. B73</strain>
    </source>
</reference>
<dbReference type="EnsemblPlants" id="Zm00001eb162750_T001">
    <property type="protein sequence ID" value="Zm00001eb162750_P001"/>
    <property type="gene ID" value="Zm00001eb162750"/>
</dbReference>
<proteinExistence type="predicted"/>
<organism evidence="1 2">
    <name type="scientific">Zea mays</name>
    <name type="common">Maize</name>
    <dbReference type="NCBI Taxonomy" id="4577"/>
    <lineage>
        <taxon>Eukaryota</taxon>
        <taxon>Viridiplantae</taxon>
        <taxon>Streptophyta</taxon>
        <taxon>Embryophyta</taxon>
        <taxon>Tracheophyta</taxon>
        <taxon>Spermatophyta</taxon>
        <taxon>Magnoliopsida</taxon>
        <taxon>Liliopsida</taxon>
        <taxon>Poales</taxon>
        <taxon>Poaceae</taxon>
        <taxon>PACMAD clade</taxon>
        <taxon>Panicoideae</taxon>
        <taxon>Andropogonodae</taxon>
        <taxon>Andropogoneae</taxon>
        <taxon>Tripsacinae</taxon>
        <taxon>Zea</taxon>
    </lineage>
</organism>
<reference evidence="1" key="2">
    <citation type="submission" date="2019-07" db="EMBL/GenBank/DDBJ databases">
        <authorList>
            <person name="Seetharam A."/>
            <person name="Woodhouse M."/>
            <person name="Cannon E."/>
        </authorList>
    </citation>
    <scope>NUCLEOTIDE SEQUENCE [LARGE SCALE GENOMIC DNA]</scope>
    <source>
        <strain evidence="1">cv. B73</strain>
    </source>
</reference>
<evidence type="ECO:0000313" key="1">
    <source>
        <dbReference type="EnsemblPlants" id="Zm00001eb162750_P001"/>
    </source>
</evidence>
<dbReference type="AlphaFoldDB" id="A0A804NIG2"/>
<protein>
    <submittedName>
        <fullName evidence="1">Uncharacterized protein</fullName>
    </submittedName>
</protein>
<reference evidence="2" key="1">
    <citation type="submission" date="2015-12" db="EMBL/GenBank/DDBJ databases">
        <title>Update maize B73 reference genome by single molecule sequencing technologies.</title>
        <authorList>
            <consortium name="Maize Genome Sequencing Project"/>
            <person name="Ware D."/>
        </authorList>
    </citation>
    <scope>NUCLEOTIDE SEQUENCE [LARGE SCALE GENOMIC DNA]</scope>
    <source>
        <strain evidence="2">cv. B73</strain>
    </source>
</reference>
<name>A0A804NIG2_MAIZE</name>
<dbReference type="InParanoid" id="A0A804NIG2"/>
<dbReference type="Proteomes" id="UP000007305">
    <property type="component" value="Chromosome 3"/>
</dbReference>
<sequence length="119" mass="13020">MRASVSGRMEDTMLVLMPSDKMRETPHTTVAAQMLEDAAIGLLHLLYLVLHPATSGLSRDVRCNAPASSPFSAPATLGFSCDVRCNIPNSQHERELLHARRGTSTLRADLVTRKLEAVH</sequence>
<dbReference type="Gramene" id="Zm00001eb162750_T001">
    <property type="protein sequence ID" value="Zm00001eb162750_P001"/>
    <property type="gene ID" value="Zm00001eb162750"/>
</dbReference>
<accession>A0A804NIG2</accession>
<keyword evidence="2" id="KW-1185">Reference proteome</keyword>